<keyword evidence="3" id="KW-1185">Reference proteome</keyword>
<gene>
    <name evidence="2" type="ORF">DRW07_07795</name>
</gene>
<dbReference type="InterPro" id="IPR008979">
    <property type="entry name" value="Galactose-bd-like_sf"/>
</dbReference>
<dbReference type="Proteomes" id="UP000275281">
    <property type="component" value="Unassembled WGS sequence"/>
</dbReference>
<organism evidence="2 3">
    <name type="scientific">Alteromonas sediminis</name>
    <dbReference type="NCBI Taxonomy" id="2259342"/>
    <lineage>
        <taxon>Bacteria</taxon>
        <taxon>Pseudomonadati</taxon>
        <taxon>Pseudomonadota</taxon>
        <taxon>Gammaproteobacteria</taxon>
        <taxon>Alteromonadales</taxon>
        <taxon>Alteromonadaceae</taxon>
        <taxon>Alteromonas/Salinimonas group</taxon>
        <taxon>Alteromonas</taxon>
    </lineage>
</organism>
<dbReference type="EMBL" id="RPOK01000002">
    <property type="protein sequence ID" value="RPJ67417.1"/>
    <property type="molecule type" value="Genomic_DNA"/>
</dbReference>
<dbReference type="Pfam" id="PF00754">
    <property type="entry name" value="F5_F8_type_C"/>
    <property type="match status" value="1"/>
</dbReference>
<accession>A0A3N5Y0Z0</accession>
<reference evidence="2 3" key="1">
    <citation type="submission" date="2018-11" db="EMBL/GenBank/DDBJ databases">
        <authorList>
            <person name="Ye M.-Q."/>
            <person name="Du Z.-J."/>
        </authorList>
    </citation>
    <scope>NUCLEOTIDE SEQUENCE [LARGE SCALE GENOMIC DNA]</scope>
    <source>
        <strain evidence="2 3">U0105</strain>
    </source>
</reference>
<dbReference type="SUPFAM" id="SSF49785">
    <property type="entry name" value="Galactose-binding domain-like"/>
    <property type="match status" value="1"/>
</dbReference>
<evidence type="ECO:0000259" key="1">
    <source>
        <dbReference type="PROSITE" id="PS50022"/>
    </source>
</evidence>
<feature type="domain" description="F5/8 type C" evidence="1">
    <location>
        <begin position="52"/>
        <end position="155"/>
    </location>
</feature>
<dbReference type="InterPro" id="IPR000421">
    <property type="entry name" value="FA58C"/>
</dbReference>
<name>A0A3N5Y0Z0_9ALTE</name>
<evidence type="ECO:0000313" key="2">
    <source>
        <dbReference type="EMBL" id="RPJ67417.1"/>
    </source>
</evidence>
<dbReference type="OrthoDB" id="9786100at2"/>
<dbReference type="RefSeq" id="WP_124027317.1">
    <property type="nucleotide sequence ID" value="NZ_JBHRSN010000015.1"/>
</dbReference>
<comment type="caution">
    <text evidence="2">The sequence shown here is derived from an EMBL/GenBank/DDBJ whole genome shotgun (WGS) entry which is preliminary data.</text>
</comment>
<sequence>MPIVISEIEQMFEQYNFVKFRGKSSGQPFVVSPDPSFRFLRFELQATQSINLDKIEIVDEDNQSLLKNAKIMVSSSYNDEARFDGQRLIDGAPTGGVSFHSKNEKNPWLVIDLGEVQKASKITITNRGGKYFYRALSFKLSCSSDLTHWQVIHDNYAFTESEQFLALSKLEQALIKCCTFNDDEFRSQIYRFGKKTSYEEAREYVDIVNHFLQQESLSYGPHGISETFEVRSEEKVNLAYQELSNLLGFLNKSMNISAFASSGTLLGIVRDGQFLAHDDDLDACYISNFSEQSDILKEREDIRTALTEQGYQVRNSNVAHFWVTTPNKITLDLFTGWVNEEGICMMNPLPAPGVGAMHITPTQVKNVQGFDIYLPRDPIPLLELNYGQNWANPDPLWQFDWRHAPKLYGFLYF</sequence>
<protein>
    <recommendedName>
        <fullName evidence="1">F5/8 type C domain-containing protein</fullName>
    </recommendedName>
</protein>
<dbReference type="AlphaFoldDB" id="A0A3N5Y0Z0"/>
<dbReference type="Gene3D" id="2.60.120.260">
    <property type="entry name" value="Galactose-binding domain-like"/>
    <property type="match status" value="1"/>
</dbReference>
<dbReference type="PROSITE" id="PS50022">
    <property type="entry name" value="FA58C_3"/>
    <property type="match status" value="1"/>
</dbReference>
<evidence type="ECO:0000313" key="3">
    <source>
        <dbReference type="Proteomes" id="UP000275281"/>
    </source>
</evidence>
<proteinExistence type="predicted"/>